<organism evidence="2 4">
    <name type="scientific">Methylobacterium oxalidis</name>
    <dbReference type="NCBI Taxonomy" id="944322"/>
    <lineage>
        <taxon>Bacteria</taxon>
        <taxon>Pseudomonadati</taxon>
        <taxon>Pseudomonadota</taxon>
        <taxon>Alphaproteobacteria</taxon>
        <taxon>Hyphomicrobiales</taxon>
        <taxon>Methylobacteriaceae</taxon>
        <taxon>Methylobacterium</taxon>
    </lineage>
</organism>
<dbReference type="Proteomes" id="UP000321960">
    <property type="component" value="Unassembled WGS sequence"/>
</dbReference>
<protein>
    <submittedName>
        <fullName evidence="2">Uncharacterized protein</fullName>
    </submittedName>
</protein>
<name>A0A512J2W4_9HYPH</name>
<dbReference type="RefSeq" id="WP_147025942.1">
    <property type="nucleotide sequence ID" value="NZ_BJZU01000043.1"/>
</dbReference>
<sequence length="120" mass="12200">MGSKAPPSKFLRHEDRAEDDPSAESGSGAGSGLGGTAEAPEGSRSAELLRQIAETLNVEPGALYRAAATRGAAPPAADPAANGAGADSLGECLDLIGAYLRIRDPAERRRYLDLIKAAAG</sequence>
<dbReference type="OrthoDB" id="8002766at2"/>
<evidence type="ECO:0000256" key="1">
    <source>
        <dbReference type="SAM" id="MobiDB-lite"/>
    </source>
</evidence>
<dbReference type="EMBL" id="BSPK01000111">
    <property type="protein sequence ID" value="GLS67179.1"/>
    <property type="molecule type" value="Genomic_DNA"/>
</dbReference>
<feature type="region of interest" description="Disordered" evidence="1">
    <location>
        <begin position="1"/>
        <end position="46"/>
    </location>
</feature>
<accession>A0A512J2W4</accession>
<reference evidence="5" key="2">
    <citation type="journal article" date="2019" name="Int. J. Syst. Evol. Microbiol.">
        <title>The Global Catalogue of Microorganisms (GCM) 10K type strain sequencing project: providing services to taxonomists for standard genome sequencing and annotation.</title>
        <authorList>
            <consortium name="The Broad Institute Genomics Platform"/>
            <consortium name="The Broad Institute Genome Sequencing Center for Infectious Disease"/>
            <person name="Wu L."/>
            <person name="Ma J."/>
        </authorList>
    </citation>
    <scope>NUCLEOTIDE SEQUENCE [LARGE SCALE GENOMIC DNA]</scope>
    <source>
        <strain evidence="5">NBRC 107715</strain>
    </source>
</reference>
<reference evidence="2 4" key="3">
    <citation type="submission" date="2019-07" db="EMBL/GenBank/DDBJ databases">
        <title>Whole genome shotgun sequence of Methylobacterium oxalidis NBRC 107715.</title>
        <authorList>
            <person name="Hosoyama A."/>
            <person name="Uohara A."/>
            <person name="Ohji S."/>
            <person name="Ichikawa N."/>
        </authorList>
    </citation>
    <scope>NUCLEOTIDE SEQUENCE [LARGE SCALE GENOMIC DNA]</scope>
    <source>
        <strain evidence="2 4">NBRC 107715</strain>
    </source>
</reference>
<evidence type="ECO:0000313" key="4">
    <source>
        <dbReference type="Proteomes" id="UP000321960"/>
    </source>
</evidence>
<dbReference type="Proteomes" id="UP001156856">
    <property type="component" value="Unassembled WGS sequence"/>
</dbReference>
<reference evidence="3" key="4">
    <citation type="submission" date="2023-01" db="EMBL/GenBank/DDBJ databases">
        <title>Draft genome sequence of Methylobacterium oxalidis strain NBRC 107715.</title>
        <authorList>
            <person name="Sun Q."/>
            <person name="Mori K."/>
        </authorList>
    </citation>
    <scope>NUCLEOTIDE SEQUENCE</scope>
    <source>
        <strain evidence="3">NBRC 107715</strain>
    </source>
</reference>
<proteinExistence type="predicted"/>
<comment type="caution">
    <text evidence="2">The sequence shown here is derived from an EMBL/GenBank/DDBJ whole genome shotgun (WGS) entry which is preliminary data.</text>
</comment>
<gene>
    <name evidence="3" type="ORF">GCM10007888_55620</name>
    <name evidence="2" type="ORF">MOX02_23400</name>
</gene>
<evidence type="ECO:0000313" key="5">
    <source>
        <dbReference type="Proteomes" id="UP001156856"/>
    </source>
</evidence>
<keyword evidence="5" id="KW-1185">Reference proteome</keyword>
<evidence type="ECO:0000313" key="2">
    <source>
        <dbReference type="EMBL" id="GEP04302.1"/>
    </source>
</evidence>
<evidence type="ECO:0000313" key="3">
    <source>
        <dbReference type="EMBL" id="GLS67179.1"/>
    </source>
</evidence>
<dbReference type="AlphaFoldDB" id="A0A512J2W4"/>
<dbReference type="EMBL" id="BJZU01000043">
    <property type="protein sequence ID" value="GEP04302.1"/>
    <property type="molecule type" value="Genomic_DNA"/>
</dbReference>
<reference evidence="3" key="1">
    <citation type="journal article" date="2014" name="Int. J. Syst. Evol. Microbiol.">
        <title>Complete genome of a new Firmicutes species belonging to the dominant human colonic microbiota ('Ruminococcus bicirculans') reveals two chromosomes and a selective capacity to utilize plant glucans.</title>
        <authorList>
            <consortium name="NISC Comparative Sequencing Program"/>
            <person name="Wegmann U."/>
            <person name="Louis P."/>
            <person name="Goesmann A."/>
            <person name="Henrissat B."/>
            <person name="Duncan S.H."/>
            <person name="Flint H.J."/>
        </authorList>
    </citation>
    <scope>NUCLEOTIDE SEQUENCE</scope>
    <source>
        <strain evidence="3">NBRC 107715</strain>
    </source>
</reference>